<dbReference type="SUPFAM" id="SSF101874">
    <property type="entry name" value="YceI-like"/>
    <property type="match status" value="1"/>
</dbReference>
<evidence type="ECO:0000256" key="1">
    <source>
        <dbReference type="ARBA" id="ARBA00008812"/>
    </source>
</evidence>
<dbReference type="Pfam" id="PF04264">
    <property type="entry name" value="YceI"/>
    <property type="match status" value="1"/>
</dbReference>
<proteinExistence type="inferred from homology"/>
<protein>
    <recommendedName>
        <fullName evidence="2">Lipid/polyisoprenoid-binding YceI-like domain-containing protein</fullName>
    </recommendedName>
</protein>
<name>A0A1Q2HVZ1_9CORY</name>
<evidence type="ECO:0000313" key="3">
    <source>
        <dbReference type="EMBL" id="AQQ14994.1"/>
    </source>
</evidence>
<comment type="similarity">
    <text evidence="1">Belongs to the UPF0312 family.</text>
</comment>
<dbReference type="Gene3D" id="2.40.128.110">
    <property type="entry name" value="Lipid/polyisoprenoid-binding, YceI-like"/>
    <property type="match status" value="1"/>
</dbReference>
<dbReference type="PANTHER" id="PTHR34406:SF1">
    <property type="entry name" value="PROTEIN YCEI"/>
    <property type="match status" value="1"/>
</dbReference>
<reference evidence="3 4" key="1">
    <citation type="submission" date="2016-12" db="EMBL/GenBank/DDBJ databases">
        <authorList>
            <person name="Song W.-J."/>
            <person name="Kurnit D.M."/>
        </authorList>
    </citation>
    <scope>NUCLEOTIDE SEQUENCE [LARGE SCALE GENOMIC DNA]</scope>
    <source>
        <strain evidence="3 4">DSM 30827</strain>
    </source>
</reference>
<gene>
    <name evidence="3" type="ORF">CGLAU_05100</name>
</gene>
<dbReference type="Proteomes" id="UP000217209">
    <property type="component" value="Chromosome"/>
</dbReference>
<dbReference type="InterPro" id="IPR036761">
    <property type="entry name" value="TTHA0802/YceI-like_sf"/>
</dbReference>
<organism evidence="3 4">
    <name type="scientific">Corynebacterium glaucum</name>
    <dbReference type="NCBI Taxonomy" id="187491"/>
    <lineage>
        <taxon>Bacteria</taxon>
        <taxon>Bacillati</taxon>
        <taxon>Actinomycetota</taxon>
        <taxon>Actinomycetes</taxon>
        <taxon>Mycobacteriales</taxon>
        <taxon>Corynebacteriaceae</taxon>
        <taxon>Corynebacterium</taxon>
    </lineage>
</organism>
<dbReference type="SMART" id="SM00867">
    <property type="entry name" value="YceI"/>
    <property type="match status" value="1"/>
</dbReference>
<dbReference type="OrthoDB" id="9811006at2"/>
<dbReference type="AlphaFoldDB" id="A0A1Q2HVZ1"/>
<feature type="domain" description="Lipid/polyisoprenoid-binding YceI-like" evidence="2">
    <location>
        <begin position="7"/>
        <end position="176"/>
    </location>
</feature>
<dbReference type="RefSeq" id="WP_095659744.1">
    <property type="nucleotide sequence ID" value="NZ_CP019688.1"/>
</dbReference>
<dbReference type="InterPro" id="IPR007372">
    <property type="entry name" value="Lipid/polyisoprenoid-bd_YceI"/>
</dbReference>
<dbReference type="KEGG" id="cgv:CGLAU_05100"/>
<sequence length="178" mass="19641">MSQLSGTWNLDPTFSSVDFVLRYAMVNKFRGKFTDYSATIEFDQEHPENSRAQAAIKMASLNTLHSERDAHVRNADFFDTENYPEATFASTAFNVDEHGTGTVDGELTLKGTTQPVTFEVETFGIEEDAYGAVRLGFQATTTIDRAAYGIDFNMPIKTGGVMISNEIDIEINGSAIRA</sequence>
<evidence type="ECO:0000313" key="4">
    <source>
        <dbReference type="Proteomes" id="UP000217209"/>
    </source>
</evidence>
<accession>A0A1Q2HVZ1</accession>
<keyword evidence="4" id="KW-1185">Reference proteome</keyword>
<dbReference type="PANTHER" id="PTHR34406">
    <property type="entry name" value="PROTEIN YCEI"/>
    <property type="match status" value="1"/>
</dbReference>
<dbReference type="EMBL" id="CP019688">
    <property type="protein sequence ID" value="AQQ14994.1"/>
    <property type="molecule type" value="Genomic_DNA"/>
</dbReference>
<evidence type="ECO:0000259" key="2">
    <source>
        <dbReference type="SMART" id="SM00867"/>
    </source>
</evidence>